<dbReference type="PANTHER" id="PTHR37512">
    <property type="entry name" value="TRIFUNCTIONAL NAD BIOSYNTHESIS/REGULATOR PROTEIN NADR"/>
    <property type="match status" value="1"/>
</dbReference>
<dbReference type="GO" id="GO:0050262">
    <property type="term" value="F:ribosylnicotinamide kinase activity"/>
    <property type="evidence" value="ECO:0007669"/>
    <property type="project" value="UniProtKB-EC"/>
</dbReference>
<dbReference type="InterPro" id="IPR016429">
    <property type="entry name" value="NAD_NadR"/>
</dbReference>
<feature type="domain" description="NadR/Ttd14 AAA" evidence="2">
    <location>
        <begin position="168"/>
        <end position="327"/>
    </location>
</feature>
<name>A0ABS2NUK6_9BACI</name>
<dbReference type="NCBIfam" id="NF005988">
    <property type="entry name" value="PRK08099.1"/>
    <property type="match status" value="1"/>
</dbReference>
<dbReference type="Proteomes" id="UP000737402">
    <property type="component" value="Unassembled WGS sequence"/>
</dbReference>
<feature type="domain" description="Cytidyltransferase-like" evidence="1">
    <location>
        <begin position="9"/>
        <end position="147"/>
    </location>
</feature>
<dbReference type="EMBL" id="JAFBED010000001">
    <property type="protein sequence ID" value="MBM7618348.1"/>
    <property type="molecule type" value="Genomic_DNA"/>
</dbReference>
<proteinExistence type="predicted"/>
<evidence type="ECO:0000313" key="4">
    <source>
        <dbReference type="Proteomes" id="UP000737402"/>
    </source>
</evidence>
<dbReference type="Pfam" id="PF13521">
    <property type="entry name" value="AAA_28"/>
    <property type="match status" value="1"/>
</dbReference>
<dbReference type="Gene3D" id="3.40.50.620">
    <property type="entry name" value="HUPs"/>
    <property type="match status" value="1"/>
</dbReference>
<keyword evidence="3" id="KW-0548">Nucleotidyltransferase</keyword>
<dbReference type="SUPFAM" id="SSF52540">
    <property type="entry name" value="P-loop containing nucleoside triphosphate hydrolases"/>
    <property type="match status" value="1"/>
</dbReference>
<dbReference type="RefSeq" id="WP_338083036.1">
    <property type="nucleotide sequence ID" value="NZ_JAFBED010000001.1"/>
</dbReference>
<dbReference type="NCBIfam" id="TIGR00125">
    <property type="entry name" value="cyt_tran_rel"/>
    <property type="match status" value="1"/>
</dbReference>
<dbReference type="InterPro" id="IPR038727">
    <property type="entry name" value="NadR/Ttd14_AAA_dom"/>
</dbReference>
<dbReference type="GO" id="GO:0000309">
    <property type="term" value="F:nicotinamide-nucleotide adenylyltransferase activity"/>
    <property type="evidence" value="ECO:0007669"/>
    <property type="project" value="UniProtKB-EC"/>
</dbReference>
<keyword evidence="3" id="KW-0808">Transferase</keyword>
<dbReference type="PANTHER" id="PTHR37512:SF1">
    <property type="entry name" value="NADR_TTD14 AAA DOMAIN-CONTAINING PROTEIN"/>
    <property type="match status" value="1"/>
</dbReference>
<reference evidence="3 4" key="1">
    <citation type="submission" date="2021-01" db="EMBL/GenBank/DDBJ databases">
        <title>Genomic Encyclopedia of Type Strains, Phase IV (KMG-IV): sequencing the most valuable type-strain genomes for metagenomic binning, comparative biology and taxonomic classification.</title>
        <authorList>
            <person name="Goeker M."/>
        </authorList>
    </citation>
    <scope>NUCLEOTIDE SEQUENCE [LARGE SCALE GENOMIC DNA]</scope>
    <source>
        <strain evidence="3 4">DSM 25879</strain>
    </source>
</reference>
<gene>
    <name evidence="3" type="ORF">JOC95_000190</name>
</gene>
<accession>A0ABS2NUK6</accession>
<dbReference type="InterPro" id="IPR014729">
    <property type="entry name" value="Rossmann-like_a/b/a_fold"/>
</dbReference>
<dbReference type="EC" id="2.7.1.22" evidence="3"/>
<evidence type="ECO:0000259" key="1">
    <source>
        <dbReference type="Pfam" id="PF01467"/>
    </source>
</evidence>
<dbReference type="SUPFAM" id="SSF52374">
    <property type="entry name" value="Nucleotidylyl transferase"/>
    <property type="match status" value="1"/>
</dbReference>
<dbReference type="InterPro" id="IPR052735">
    <property type="entry name" value="NAD_biosynth-regulator"/>
</dbReference>
<keyword evidence="4" id="KW-1185">Reference proteome</keyword>
<dbReference type="PIRSF" id="PIRSF004776">
    <property type="entry name" value="NadR_NMNAT/RNK"/>
    <property type="match status" value="1"/>
</dbReference>
<evidence type="ECO:0000313" key="3">
    <source>
        <dbReference type="EMBL" id="MBM7618348.1"/>
    </source>
</evidence>
<protein>
    <submittedName>
        <fullName evidence="3">HTH-type transcriptional repressor of NAD biosynthesis genes</fullName>
        <ecNumber evidence="3">2.7.1.22</ecNumber>
        <ecNumber evidence="3">2.7.7.1</ecNumber>
    </submittedName>
</protein>
<evidence type="ECO:0000259" key="2">
    <source>
        <dbReference type="Pfam" id="PF13521"/>
    </source>
</evidence>
<dbReference type="Pfam" id="PF01467">
    <property type="entry name" value="CTP_transf_like"/>
    <property type="match status" value="1"/>
</dbReference>
<organism evidence="3 4">
    <name type="scientific">Sutcliffiella tianshenii</name>
    <dbReference type="NCBI Taxonomy" id="1463404"/>
    <lineage>
        <taxon>Bacteria</taxon>
        <taxon>Bacillati</taxon>
        <taxon>Bacillota</taxon>
        <taxon>Bacilli</taxon>
        <taxon>Bacillales</taxon>
        <taxon>Bacillaceae</taxon>
        <taxon>Sutcliffiella</taxon>
    </lineage>
</organism>
<sequence length="342" mass="39507">MTMKTVGFIGGKYLPLHRGHIYTIVRAASSVDELYVILSHNEDRDRETCEKSSFPYIPADIRLRWLHEATKEMGNVRVLSVADTTKDYDWEEGSRLIKAAINKKIDVVFSSESAYDAIFKSNYPDAKHILLDEERKIVPISATEIREEGVYAHWNDIPECVRPYFVKKVVLVGTESCGKSTLTRNLASVYNTTFVKEYGRTLCEEIGGCEGIIQKEDYPIIAYGHKMEEKEAIRKANKIVFIDTEATVTQYYSHLYNNCHQKVLDEIIAEQSYDMYLYLEPDVPWVDDGLRVHGEQYVRDENNKLLKEMFKQNNIELTVISGTYEEKLNQAIDLVDQLFREN</sequence>
<dbReference type="InterPro" id="IPR027417">
    <property type="entry name" value="P-loop_NTPase"/>
</dbReference>
<comment type="caution">
    <text evidence="3">The sequence shown here is derived from an EMBL/GenBank/DDBJ whole genome shotgun (WGS) entry which is preliminary data.</text>
</comment>
<dbReference type="InterPro" id="IPR004821">
    <property type="entry name" value="Cyt_trans-like"/>
</dbReference>
<dbReference type="Gene3D" id="3.40.50.300">
    <property type="entry name" value="P-loop containing nucleotide triphosphate hydrolases"/>
    <property type="match status" value="1"/>
</dbReference>
<dbReference type="EC" id="2.7.7.1" evidence="3"/>